<keyword evidence="4" id="KW-1185">Reference proteome</keyword>
<gene>
    <name evidence="3" type="ORF">TCNE_LOCUS17853</name>
</gene>
<sequence>MKLRNHLVLRNPHSSPATAHIYYYRPWRYAQRVLDCPPQSMTRFPAKLFYIRDLISLAGNLSSKSANKTNWKIEGRSVQPTRLYRKRILTPAENTILIVAIGVTFIVALCLVCIVALQCCCAKAQTFGEDGESDSKSSLSPISSPIILEMLKLELERQKRKRRDESVESDEDDSRV</sequence>
<reference evidence="5" key="1">
    <citation type="submission" date="2016-06" db="UniProtKB">
        <authorList>
            <consortium name="WormBaseParasite"/>
        </authorList>
    </citation>
    <scope>IDENTIFICATION</scope>
</reference>
<evidence type="ECO:0000256" key="1">
    <source>
        <dbReference type="SAM" id="MobiDB-lite"/>
    </source>
</evidence>
<dbReference type="Proteomes" id="UP000050794">
    <property type="component" value="Unassembled WGS sequence"/>
</dbReference>
<feature type="transmembrane region" description="Helical" evidence="2">
    <location>
        <begin position="95"/>
        <end position="117"/>
    </location>
</feature>
<organism evidence="4 5">
    <name type="scientific">Toxocara canis</name>
    <name type="common">Canine roundworm</name>
    <dbReference type="NCBI Taxonomy" id="6265"/>
    <lineage>
        <taxon>Eukaryota</taxon>
        <taxon>Metazoa</taxon>
        <taxon>Ecdysozoa</taxon>
        <taxon>Nematoda</taxon>
        <taxon>Chromadorea</taxon>
        <taxon>Rhabditida</taxon>
        <taxon>Spirurina</taxon>
        <taxon>Ascaridomorpha</taxon>
        <taxon>Ascaridoidea</taxon>
        <taxon>Toxocaridae</taxon>
        <taxon>Toxocara</taxon>
    </lineage>
</organism>
<evidence type="ECO:0000313" key="5">
    <source>
        <dbReference type="WBParaSite" id="TCNE_0001785401-mRNA-1"/>
    </source>
</evidence>
<dbReference type="WBParaSite" id="TCNE_0001785401-mRNA-1">
    <property type="protein sequence ID" value="TCNE_0001785401-mRNA-1"/>
    <property type="gene ID" value="TCNE_0001785401"/>
</dbReference>
<evidence type="ECO:0000256" key="2">
    <source>
        <dbReference type="SAM" id="Phobius"/>
    </source>
</evidence>
<evidence type="ECO:0000313" key="3">
    <source>
        <dbReference type="EMBL" id="VDM49174.1"/>
    </source>
</evidence>
<keyword evidence="2" id="KW-0812">Transmembrane</keyword>
<dbReference type="AlphaFoldDB" id="A0A183VAT3"/>
<feature type="region of interest" description="Disordered" evidence="1">
    <location>
        <begin position="157"/>
        <end position="176"/>
    </location>
</feature>
<keyword evidence="2" id="KW-1133">Transmembrane helix</keyword>
<dbReference type="EMBL" id="UYWY01024867">
    <property type="protein sequence ID" value="VDM49174.1"/>
    <property type="molecule type" value="Genomic_DNA"/>
</dbReference>
<evidence type="ECO:0000313" key="4">
    <source>
        <dbReference type="Proteomes" id="UP000050794"/>
    </source>
</evidence>
<proteinExistence type="predicted"/>
<name>A0A183VAT3_TOXCA</name>
<feature type="compositionally biased region" description="Acidic residues" evidence="1">
    <location>
        <begin position="167"/>
        <end position="176"/>
    </location>
</feature>
<keyword evidence="2" id="KW-0472">Membrane</keyword>
<accession>A0A183VAT3</accession>
<protein>
    <submittedName>
        <fullName evidence="3 5">Uncharacterized protein</fullName>
    </submittedName>
</protein>
<reference evidence="3 4" key="2">
    <citation type="submission" date="2018-11" db="EMBL/GenBank/DDBJ databases">
        <authorList>
            <consortium name="Pathogen Informatics"/>
        </authorList>
    </citation>
    <scope>NUCLEOTIDE SEQUENCE [LARGE SCALE GENOMIC DNA]</scope>
</reference>